<gene>
    <name evidence="2" type="ORF">M6B38_386790</name>
</gene>
<reference evidence="2" key="2">
    <citation type="submission" date="2023-04" db="EMBL/GenBank/DDBJ databases">
        <authorList>
            <person name="Bruccoleri R.E."/>
            <person name="Oakeley E.J."/>
            <person name="Faust A.-M."/>
            <person name="Dessus-Babus S."/>
            <person name="Altorfer M."/>
            <person name="Burckhardt D."/>
            <person name="Oertli M."/>
            <person name="Naumann U."/>
            <person name="Petersen F."/>
            <person name="Wong J."/>
        </authorList>
    </citation>
    <scope>NUCLEOTIDE SEQUENCE</scope>
    <source>
        <strain evidence="2">GSM-AAB239-AS_SAM_17_03QT</strain>
        <tissue evidence="2">Leaf</tissue>
    </source>
</reference>
<dbReference type="AlphaFoldDB" id="A0AAX6G2B4"/>
<comment type="caution">
    <text evidence="2">The sequence shown here is derived from an EMBL/GenBank/DDBJ whole genome shotgun (WGS) entry which is preliminary data.</text>
</comment>
<feature type="region of interest" description="Disordered" evidence="1">
    <location>
        <begin position="1"/>
        <end position="45"/>
    </location>
</feature>
<dbReference type="EMBL" id="JANAVB010024000">
    <property type="protein sequence ID" value="KAJ6822583.1"/>
    <property type="molecule type" value="Genomic_DNA"/>
</dbReference>
<reference evidence="2" key="1">
    <citation type="journal article" date="2023" name="GigaByte">
        <title>Genome assembly of the bearded iris, Iris pallida Lam.</title>
        <authorList>
            <person name="Bruccoleri R.E."/>
            <person name="Oakeley E.J."/>
            <person name="Faust A.M.E."/>
            <person name="Altorfer M."/>
            <person name="Dessus-Babus S."/>
            <person name="Burckhardt D."/>
            <person name="Oertli M."/>
            <person name="Naumann U."/>
            <person name="Petersen F."/>
            <person name="Wong J."/>
        </authorList>
    </citation>
    <scope>NUCLEOTIDE SEQUENCE</scope>
    <source>
        <strain evidence="2">GSM-AAB239-AS_SAM_17_03QT</strain>
    </source>
</reference>
<protein>
    <submittedName>
        <fullName evidence="2">Uncharacterized protein</fullName>
    </submittedName>
</protein>
<evidence type="ECO:0000256" key="1">
    <source>
        <dbReference type="SAM" id="MobiDB-lite"/>
    </source>
</evidence>
<evidence type="ECO:0000313" key="3">
    <source>
        <dbReference type="Proteomes" id="UP001140949"/>
    </source>
</evidence>
<accession>A0AAX6G2B4</accession>
<keyword evidence="3" id="KW-1185">Reference proteome</keyword>
<name>A0AAX6G2B4_IRIPA</name>
<sequence>MATVATTLRHPVVEPSPHGSRPDPPTASHLQFERRRSFLSSGRRR</sequence>
<proteinExistence type="predicted"/>
<organism evidence="2 3">
    <name type="scientific">Iris pallida</name>
    <name type="common">Sweet iris</name>
    <dbReference type="NCBI Taxonomy" id="29817"/>
    <lineage>
        <taxon>Eukaryota</taxon>
        <taxon>Viridiplantae</taxon>
        <taxon>Streptophyta</taxon>
        <taxon>Embryophyta</taxon>
        <taxon>Tracheophyta</taxon>
        <taxon>Spermatophyta</taxon>
        <taxon>Magnoliopsida</taxon>
        <taxon>Liliopsida</taxon>
        <taxon>Asparagales</taxon>
        <taxon>Iridaceae</taxon>
        <taxon>Iridoideae</taxon>
        <taxon>Irideae</taxon>
        <taxon>Iris</taxon>
    </lineage>
</organism>
<evidence type="ECO:0000313" key="2">
    <source>
        <dbReference type="EMBL" id="KAJ6822583.1"/>
    </source>
</evidence>
<dbReference type="Proteomes" id="UP001140949">
    <property type="component" value="Unassembled WGS sequence"/>
</dbReference>